<evidence type="ECO:0000256" key="1">
    <source>
        <dbReference type="PIRSR" id="PIRSR605502-1"/>
    </source>
</evidence>
<proteinExistence type="predicted"/>
<keyword evidence="6" id="KW-1185">Reference proteome</keyword>
<dbReference type="OrthoDB" id="524326at2759"/>
<dbReference type="AlphaFoldDB" id="A0A815U2N1"/>
<dbReference type="EMBL" id="CAJOBA010006220">
    <property type="protein sequence ID" value="CAF3766719.1"/>
    <property type="molecule type" value="Genomic_DNA"/>
</dbReference>
<dbReference type="EMBL" id="CAJNOQ010023277">
    <property type="protein sequence ID" value="CAF1512866.1"/>
    <property type="molecule type" value="Genomic_DNA"/>
</dbReference>
<evidence type="ECO:0000313" key="2">
    <source>
        <dbReference type="EMBL" id="CAF0996801.1"/>
    </source>
</evidence>
<dbReference type="Proteomes" id="UP000663829">
    <property type="component" value="Unassembled WGS sequence"/>
</dbReference>
<comment type="caution">
    <text evidence="3">The sequence shown here is derived from an EMBL/GenBank/DDBJ whole genome shotgun (WGS) entry which is preliminary data.</text>
</comment>
<dbReference type="InterPro" id="IPR036705">
    <property type="entry name" value="Ribosyl_crysJ1_sf"/>
</dbReference>
<dbReference type="Proteomes" id="UP000677228">
    <property type="component" value="Unassembled WGS sequence"/>
</dbReference>
<reference evidence="3" key="1">
    <citation type="submission" date="2021-02" db="EMBL/GenBank/DDBJ databases">
        <authorList>
            <person name="Nowell W R."/>
        </authorList>
    </citation>
    <scope>NUCLEOTIDE SEQUENCE</scope>
</reference>
<sequence length="451" mass="50499">MSALNESKTTSTSLNLVDKLSGALWGFFIADSLSMPSHWFYNPDNIIKVFGPNGITGYIDCPPTHAEAFMAGSGYNPAEEISTPNYRPADILHQHSKYYKIHNSEYDGRSFKESNFAGNRDSHGNALVGANDSRPHYHVGLKAGENTLQGEIIRLFLKTSVENNGYNQNQWLKSFTSYMLSAREDCVDPYIEVAIRKYFENYSRGLPLYSCAVRQRDTWSTGNCCAMASTIITSLLYPHFLQRGIARAFEHQALLYRSEQAMVYGTVLIPLIHQFIHSESTSSQYYFDSLLTVCESIYSAKISGPELFAKYREYKGPGNIPKDETWQLHNQLREEPIRQETETFLNSKDSIKDVEVLRGRYGTACYIEQGIPGIIYLALKYNFNLEAALLANANVGGDTTGRGVILGLIIGSAIGKSNIPEHLIKGLKNSEKLNREISEFVELAVKGGLKD</sequence>
<dbReference type="SUPFAM" id="SSF101478">
    <property type="entry name" value="ADP-ribosylglycohydrolase"/>
    <property type="match status" value="1"/>
</dbReference>
<dbReference type="EMBL" id="CAJOBC010088824">
    <property type="protein sequence ID" value="CAF4373359.1"/>
    <property type="molecule type" value="Genomic_DNA"/>
</dbReference>
<evidence type="ECO:0000313" key="5">
    <source>
        <dbReference type="EMBL" id="CAF4373359.1"/>
    </source>
</evidence>
<evidence type="ECO:0000313" key="6">
    <source>
        <dbReference type="Proteomes" id="UP000663829"/>
    </source>
</evidence>
<evidence type="ECO:0000313" key="3">
    <source>
        <dbReference type="EMBL" id="CAF1512866.1"/>
    </source>
</evidence>
<accession>A0A815U2N1</accession>
<dbReference type="PANTHER" id="PTHR16222:SF34">
    <property type="entry name" value="ADP-RIBOSYLGLYCOHYDROLASE"/>
    <property type="match status" value="1"/>
</dbReference>
<protein>
    <recommendedName>
        <fullName evidence="7">ADP-ribosylglycohydrolase</fullName>
    </recommendedName>
</protein>
<dbReference type="Gene3D" id="1.10.4080.10">
    <property type="entry name" value="ADP-ribosylation/Crystallin J1"/>
    <property type="match status" value="1"/>
</dbReference>
<feature type="binding site" evidence="1">
    <location>
        <position position="398"/>
    </location>
    <ligand>
        <name>Mg(2+)</name>
        <dbReference type="ChEBI" id="CHEBI:18420"/>
        <label>1</label>
    </ligand>
</feature>
<dbReference type="Proteomes" id="UP000682733">
    <property type="component" value="Unassembled WGS sequence"/>
</dbReference>
<evidence type="ECO:0000313" key="4">
    <source>
        <dbReference type="EMBL" id="CAF3766719.1"/>
    </source>
</evidence>
<dbReference type="Pfam" id="PF03747">
    <property type="entry name" value="ADP_ribosyl_GH"/>
    <property type="match status" value="1"/>
</dbReference>
<name>A0A815U2N1_9BILA</name>
<dbReference type="PANTHER" id="PTHR16222">
    <property type="entry name" value="ADP-RIBOSYLGLYCOHYDROLASE"/>
    <property type="match status" value="1"/>
</dbReference>
<dbReference type="InterPro" id="IPR050792">
    <property type="entry name" value="ADP-ribosylglycohydrolase"/>
</dbReference>
<gene>
    <name evidence="3" type="ORF">GPM918_LOCUS37192</name>
    <name evidence="2" type="ORF">OVA965_LOCUS14356</name>
    <name evidence="5" type="ORF">SRO942_LOCUS37956</name>
    <name evidence="4" type="ORF">TMI583_LOCUS14370</name>
</gene>
<dbReference type="Proteomes" id="UP000681722">
    <property type="component" value="Unassembled WGS sequence"/>
</dbReference>
<keyword evidence="1" id="KW-0479">Metal-binding</keyword>
<dbReference type="EMBL" id="CAJNOK010006209">
    <property type="protein sequence ID" value="CAF0996801.1"/>
    <property type="molecule type" value="Genomic_DNA"/>
</dbReference>
<dbReference type="GO" id="GO:0046872">
    <property type="term" value="F:metal ion binding"/>
    <property type="evidence" value="ECO:0007669"/>
    <property type="project" value="UniProtKB-KW"/>
</dbReference>
<keyword evidence="1" id="KW-0460">Magnesium</keyword>
<evidence type="ECO:0008006" key="7">
    <source>
        <dbReference type="Google" id="ProtNLM"/>
    </source>
</evidence>
<dbReference type="InterPro" id="IPR005502">
    <property type="entry name" value="Ribosyl_crysJ1"/>
</dbReference>
<comment type="cofactor">
    <cofactor evidence="1">
        <name>Mg(2+)</name>
        <dbReference type="ChEBI" id="CHEBI:18420"/>
    </cofactor>
    <text evidence="1">Binds 2 magnesium ions per subunit.</text>
</comment>
<organism evidence="3 6">
    <name type="scientific">Didymodactylos carnosus</name>
    <dbReference type="NCBI Taxonomy" id="1234261"/>
    <lineage>
        <taxon>Eukaryota</taxon>
        <taxon>Metazoa</taxon>
        <taxon>Spiralia</taxon>
        <taxon>Gnathifera</taxon>
        <taxon>Rotifera</taxon>
        <taxon>Eurotatoria</taxon>
        <taxon>Bdelloidea</taxon>
        <taxon>Philodinida</taxon>
        <taxon>Philodinidae</taxon>
        <taxon>Didymodactylos</taxon>
    </lineage>
</organism>